<dbReference type="Gene3D" id="3.40.50.720">
    <property type="entry name" value="NAD(P)-binding Rossmann-like Domain"/>
    <property type="match status" value="1"/>
</dbReference>
<organism evidence="5 6">
    <name type="scientific">Collybia nuda</name>
    <dbReference type="NCBI Taxonomy" id="64659"/>
    <lineage>
        <taxon>Eukaryota</taxon>
        <taxon>Fungi</taxon>
        <taxon>Dikarya</taxon>
        <taxon>Basidiomycota</taxon>
        <taxon>Agaricomycotina</taxon>
        <taxon>Agaricomycetes</taxon>
        <taxon>Agaricomycetidae</taxon>
        <taxon>Agaricales</taxon>
        <taxon>Tricholomatineae</taxon>
        <taxon>Clitocybaceae</taxon>
        <taxon>Collybia</taxon>
    </lineage>
</organism>
<evidence type="ECO:0000256" key="1">
    <source>
        <dbReference type="ARBA" id="ARBA00023002"/>
    </source>
</evidence>
<dbReference type="InterPro" id="IPR041694">
    <property type="entry name" value="ADH_N_2"/>
</dbReference>
<protein>
    <recommendedName>
        <fullName evidence="7">Enoyl reductase (ER) domain-containing protein</fullName>
    </recommendedName>
</protein>
<dbReference type="Proteomes" id="UP000807353">
    <property type="component" value="Unassembled WGS sequence"/>
</dbReference>
<dbReference type="CDD" id="cd05288">
    <property type="entry name" value="PGDH"/>
    <property type="match status" value="1"/>
</dbReference>
<dbReference type="OrthoDB" id="809632at2759"/>
<evidence type="ECO:0000313" key="6">
    <source>
        <dbReference type="Proteomes" id="UP000807353"/>
    </source>
</evidence>
<dbReference type="InterPro" id="IPR045010">
    <property type="entry name" value="MDR_fam"/>
</dbReference>
<sequence>MQRRNVPLNGGLVLKTLVLSIELFMRGMMCAPETSAYPVSGAVTLIIGMGIGVVVRSENADINVGDYLYGGLTHEEYSVINSLDWLRVIKRDHGLPWSVYLGAAGMPGMTAYMAWKEYSKAKKGDVAFVTTGGGKLVIQLAKIDGMKVIASAGSNEKVKFMKDIGADIAFNYKTTSTEEILKKEGPINIYWDNVGGEILDLALKYASVGAQFIVKSLAQKFNLFLAVAKSISIQGFVVTRLEEKYLTEFYANIPPKIASGEIKYSEEIVKGLEGVGEALLSVQKGTNKGKVVVLVADE</sequence>
<dbReference type="GO" id="GO:0016628">
    <property type="term" value="F:oxidoreductase activity, acting on the CH-CH group of donors, NAD or NADP as acceptor"/>
    <property type="evidence" value="ECO:0007669"/>
    <property type="project" value="InterPro"/>
</dbReference>
<evidence type="ECO:0000259" key="3">
    <source>
        <dbReference type="Pfam" id="PF00107"/>
    </source>
</evidence>
<gene>
    <name evidence="5" type="ORF">BDZ94DRAFT_1285900</name>
</gene>
<accession>A0A9P5XSB5</accession>
<keyword evidence="2" id="KW-0812">Transmembrane</keyword>
<evidence type="ECO:0000313" key="5">
    <source>
        <dbReference type="EMBL" id="KAF9456064.1"/>
    </source>
</evidence>
<dbReference type="PANTHER" id="PTHR43205:SF7">
    <property type="entry name" value="PROSTAGLANDIN REDUCTASE 1"/>
    <property type="match status" value="1"/>
</dbReference>
<keyword evidence="6" id="KW-1185">Reference proteome</keyword>
<dbReference type="InterPro" id="IPR013149">
    <property type="entry name" value="ADH-like_C"/>
</dbReference>
<evidence type="ECO:0000256" key="2">
    <source>
        <dbReference type="SAM" id="Phobius"/>
    </source>
</evidence>
<feature type="domain" description="Alcohol dehydrogenase-like C-terminal" evidence="3">
    <location>
        <begin position="134"/>
        <end position="242"/>
    </location>
</feature>
<feature type="transmembrane region" description="Helical" evidence="2">
    <location>
        <begin position="36"/>
        <end position="55"/>
    </location>
</feature>
<dbReference type="SUPFAM" id="SSF51735">
    <property type="entry name" value="NAD(P)-binding Rossmann-fold domains"/>
    <property type="match status" value="1"/>
</dbReference>
<comment type="caution">
    <text evidence="5">The sequence shown here is derived from an EMBL/GenBank/DDBJ whole genome shotgun (WGS) entry which is preliminary data.</text>
</comment>
<keyword evidence="2" id="KW-1133">Transmembrane helix</keyword>
<name>A0A9P5XSB5_9AGAR</name>
<evidence type="ECO:0008006" key="7">
    <source>
        <dbReference type="Google" id="ProtNLM"/>
    </source>
</evidence>
<keyword evidence="2" id="KW-0472">Membrane</keyword>
<dbReference type="AlphaFoldDB" id="A0A9P5XSB5"/>
<dbReference type="Pfam" id="PF00107">
    <property type="entry name" value="ADH_zinc_N"/>
    <property type="match status" value="1"/>
</dbReference>
<keyword evidence="1" id="KW-0560">Oxidoreductase</keyword>
<feature type="transmembrane region" description="Helical" evidence="2">
    <location>
        <begin position="97"/>
        <end position="115"/>
    </location>
</feature>
<reference evidence="5" key="1">
    <citation type="submission" date="2020-11" db="EMBL/GenBank/DDBJ databases">
        <authorList>
            <consortium name="DOE Joint Genome Institute"/>
            <person name="Ahrendt S."/>
            <person name="Riley R."/>
            <person name="Andreopoulos W."/>
            <person name="Labutti K."/>
            <person name="Pangilinan J."/>
            <person name="Ruiz-Duenas F.J."/>
            <person name="Barrasa J.M."/>
            <person name="Sanchez-Garcia M."/>
            <person name="Camarero S."/>
            <person name="Miyauchi S."/>
            <person name="Serrano A."/>
            <person name="Linde D."/>
            <person name="Babiker R."/>
            <person name="Drula E."/>
            <person name="Ayuso-Fernandez I."/>
            <person name="Pacheco R."/>
            <person name="Padilla G."/>
            <person name="Ferreira P."/>
            <person name="Barriuso J."/>
            <person name="Kellner H."/>
            <person name="Castanera R."/>
            <person name="Alfaro M."/>
            <person name="Ramirez L."/>
            <person name="Pisabarro A.G."/>
            <person name="Kuo A."/>
            <person name="Tritt A."/>
            <person name="Lipzen A."/>
            <person name="He G."/>
            <person name="Yan M."/>
            <person name="Ng V."/>
            <person name="Cullen D."/>
            <person name="Martin F."/>
            <person name="Rosso M.-N."/>
            <person name="Henrissat B."/>
            <person name="Hibbett D."/>
            <person name="Martinez A.T."/>
            <person name="Grigoriev I.V."/>
        </authorList>
    </citation>
    <scope>NUCLEOTIDE SEQUENCE</scope>
    <source>
        <strain evidence="5">CBS 247.69</strain>
    </source>
</reference>
<dbReference type="SUPFAM" id="SSF50129">
    <property type="entry name" value="GroES-like"/>
    <property type="match status" value="1"/>
</dbReference>
<dbReference type="InterPro" id="IPR036291">
    <property type="entry name" value="NAD(P)-bd_dom_sf"/>
</dbReference>
<dbReference type="Gene3D" id="3.90.180.10">
    <property type="entry name" value="Medium-chain alcohol dehydrogenases, catalytic domain"/>
    <property type="match status" value="1"/>
</dbReference>
<dbReference type="EMBL" id="MU150467">
    <property type="protein sequence ID" value="KAF9456064.1"/>
    <property type="molecule type" value="Genomic_DNA"/>
</dbReference>
<dbReference type="PANTHER" id="PTHR43205">
    <property type="entry name" value="PROSTAGLANDIN REDUCTASE"/>
    <property type="match status" value="1"/>
</dbReference>
<dbReference type="InterPro" id="IPR011032">
    <property type="entry name" value="GroES-like_sf"/>
</dbReference>
<proteinExistence type="predicted"/>
<dbReference type="Pfam" id="PF16884">
    <property type="entry name" value="ADH_N_2"/>
    <property type="match status" value="1"/>
</dbReference>
<feature type="domain" description="Oxidoreductase N-terminal" evidence="4">
    <location>
        <begin position="7"/>
        <end position="82"/>
    </location>
</feature>
<evidence type="ECO:0000259" key="4">
    <source>
        <dbReference type="Pfam" id="PF16884"/>
    </source>
</evidence>